<dbReference type="InterPro" id="IPR029063">
    <property type="entry name" value="SAM-dependent_MTases_sf"/>
</dbReference>
<protein>
    <submittedName>
        <fullName evidence="2">Methyltransferase domain-containing protein</fullName>
    </submittedName>
</protein>
<dbReference type="InterPro" id="IPR013216">
    <property type="entry name" value="Methyltransf_11"/>
</dbReference>
<dbReference type="RefSeq" id="WP_132324595.1">
    <property type="nucleotide sequence ID" value="NZ_FWZT01000028.1"/>
</dbReference>
<dbReference type="OrthoDB" id="9765084at2"/>
<dbReference type="GO" id="GO:0008757">
    <property type="term" value="F:S-adenosylmethionine-dependent methyltransferase activity"/>
    <property type="evidence" value="ECO:0007669"/>
    <property type="project" value="InterPro"/>
</dbReference>
<accession>A0A1Y6CRL9</accession>
<dbReference type="EMBL" id="FWZT01000028">
    <property type="protein sequence ID" value="SMF74151.1"/>
    <property type="molecule type" value="Genomic_DNA"/>
</dbReference>
<evidence type="ECO:0000259" key="1">
    <source>
        <dbReference type="Pfam" id="PF08241"/>
    </source>
</evidence>
<keyword evidence="2" id="KW-0808">Transferase</keyword>
<organism evidence="2 3">
    <name type="scientific">Pseudobacteriovorax antillogorgiicola</name>
    <dbReference type="NCBI Taxonomy" id="1513793"/>
    <lineage>
        <taxon>Bacteria</taxon>
        <taxon>Pseudomonadati</taxon>
        <taxon>Bdellovibrionota</taxon>
        <taxon>Oligoflexia</taxon>
        <taxon>Oligoflexales</taxon>
        <taxon>Pseudobacteriovoracaceae</taxon>
        <taxon>Pseudobacteriovorax</taxon>
    </lineage>
</organism>
<keyword evidence="3" id="KW-1185">Reference proteome</keyword>
<dbReference type="STRING" id="1513793.SAMN06296036_12834"/>
<proteinExistence type="predicted"/>
<dbReference type="Pfam" id="PF08241">
    <property type="entry name" value="Methyltransf_11"/>
    <property type="match status" value="1"/>
</dbReference>
<name>A0A1Y6CRL9_9BACT</name>
<sequence length="263" mass="29545">MRLDPVKFNKEAWNIQVQEENQWTKPVSSDEVQKAANGDLKIVLTPTKPVPENWYPDWKSSKILALASAGGQQVPLMAAAGAEVTVFDNSPMQLDQDRMVAARDQLTIETIEGDMSDLSIFPDESFDFIFHPCSNCFVPDIKPVWRESFRVLKPGGIMVSGFCNPIIFTLDPELEKQGIAQLKYKIPYSDLDSISEEDRIKYFGENEPLSFGHSLQDQIGGQLAAGFVMIDFYEDDWNDSGSPADQFLSCYMATRCQKPSRAI</sequence>
<gene>
    <name evidence="2" type="ORF">SAMN06296036_12834</name>
</gene>
<dbReference type="AlphaFoldDB" id="A0A1Y6CRL9"/>
<feature type="domain" description="Methyltransferase type 11" evidence="1">
    <location>
        <begin position="66"/>
        <end position="159"/>
    </location>
</feature>
<keyword evidence="2" id="KW-0489">Methyltransferase</keyword>
<dbReference type="Proteomes" id="UP000192907">
    <property type="component" value="Unassembled WGS sequence"/>
</dbReference>
<evidence type="ECO:0000313" key="3">
    <source>
        <dbReference type="Proteomes" id="UP000192907"/>
    </source>
</evidence>
<evidence type="ECO:0000313" key="2">
    <source>
        <dbReference type="EMBL" id="SMF74151.1"/>
    </source>
</evidence>
<dbReference type="Gene3D" id="3.40.50.150">
    <property type="entry name" value="Vaccinia Virus protein VP39"/>
    <property type="match status" value="1"/>
</dbReference>
<dbReference type="CDD" id="cd02440">
    <property type="entry name" value="AdoMet_MTases"/>
    <property type="match status" value="1"/>
</dbReference>
<dbReference type="SUPFAM" id="SSF53335">
    <property type="entry name" value="S-adenosyl-L-methionine-dependent methyltransferases"/>
    <property type="match status" value="1"/>
</dbReference>
<reference evidence="3" key="1">
    <citation type="submission" date="2017-04" db="EMBL/GenBank/DDBJ databases">
        <authorList>
            <person name="Varghese N."/>
            <person name="Submissions S."/>
        </authorList>
    </citation>
    <scope>NUCLEOTIDE SEQUENCE [LARGE SCALE GENOMIC DNA]</scope>
    <source>
        <strain evidence="3">RKEM611</strain>
    </source>
</reference>
<dbReference type="GO" id="GO:0032259">
    <property type="term" value="P:methylation"/>
    <property type="evidence" value="ECO:0007669"/>
    <property type="project" value="UniProtKB-KW"/>
</dbReference>